<name>A0ABW2U7Z5_9BACT</name>
<evidence type="ECO:0000313" key="1">
    <source>
        <dbReference type="EMBL" id="MFC7669004.1"/>
    </source>
</evidence>
<dbReference type="EMBL" id="JBHTEK010000001">
    <property type="protein sequence ID" value="MFC7669004.1"/>
    <property type="molecule type" value="Genomic_DNA"/>
</dbReference>
<dbReference type="RefSeq" id="WP_380206177.1">
    <property type="nucleotide sequence ID" value="NZ_JBHTEK010000001.1"/>
</dbReference>
<gene>
    <name evidence="1" type="ORF">ACFQT0_17835</name>
</gene>
<comment type="caution">
    <text evidence="1">The sequence shown here is derived from an EMBL/GenBank/DDBJ whole genome shotgun (WGS) entry which is preliminary data.</text>
</comment>
<keyword evidence="2" id="KW-1185">Reference proteome</keyword>
<sequence length="109" mass="12084">MLLTVLYSLVIVLELTLHAKKGKTATSTYQAPGQPEAPYIEWANLRYKLIKTSGIGNAYGVTYARAGKPRYFSAFFEKIPSGATEINIKDGGDGAWAFYGIKLSFEIWK</sequence>
<protein>
    <submittedName>
        <fullName evidence="1">Uncharacterized protein</fullName>
    </submittedName>
</protein>
<organism evidence="1 2">
    <name type="scientific">Hymenobacter humi</name>
    <dbReference type="NCBI Taxonomy" id="1411620"/>
    <lineage>
        <taxon>Bacteria</taxon>
        <taxon>Pseudomonadati</taxon>
        <taxon>Bacteroidota</taxon>
        <taxon>Cytophagia</taxon>
        <taxon>Cytophagales</taxon>
        <taxon>Hymenobacteraceae</taxon>
        <taxon>Hymenobacter</taxon>
    </lineage>
</organism>
<dbReference type="Proteomes" id="UP001596513">
    <property type="component" value="Unassembled WGS sequence"/>
</dbReference>
<reference evidence="2" key="1">
    <citation type="journal article" date="2019" name="Int. J. Syst. Evol. Microbiol.">
        <title>The Global Catalogue of Microorganisms (GCM) 10K type strain sequencing project: providing services to taxonomists for standard genome sequencing and annotation.</title>
        <authorList>
            <consortium name="The Broad Institute Genomics Platform"/>
            <consortium name="The Broad Institute Genome Sequencing Center for Infectious Disease"/>
            <person name="Wu L."/>
            <person name="Ma J."/>
        </authorList>
    </citation>
    <scope>NUCLEOTIDE SEQUENCE [LARGE SCALE GENOMIC DNA]</scope>
    <source>
        <strain evidence="2">JCM 19635</strain>
    </source>
</reference>
<accession>A0ABW2U7Z5</accession>
<evidence type="ECO:0000313" key="2">
    <source>
        <dbReference type="Proteomes" id="UP001596513"/>
    </source>
</evidence>
<proteinExistence type="predicted"/>